<evidence type="ECO:0000313" key="3">
    <source>
        <dbReference type="Proteomes" id="UP000230886"/>
    </source>
</evidence>
<evidence type="ECO:0000313" key="2">
    <source>
        <dbReference type="EMBL" id="PCK24360.1"/>
    </source>
</evidence>
<accession>A0A2A5J437</accession>
<feature type="region of interest" description="Disordered" evidence="1">
    <location>
        <begin position="19"/>
        <end position="51"/>
    </location>
</feature>
<name>A0A2A5J437_RHOSG</name>
<sequence length="234" mass="25645">MTSPEKRFGDIVAKRRSALGLNRKQVQQNGGPSDTKLAAIESGDSDARMHSSTLEKLDTALQWVPGSASRALSGGEPTPLSPQGEALRFGPNEVAVPIVDLTSLIRATDTLNMALLDLDAPSDDVKSSFAELSAVVSRLTLIKVIDLFERNAGPDHPPPPNLDLIFGTHLNQPAERQGADPTDLEDRLYLRWLAHRRVNIDAATEHRFRQRWFDHQPLQPSNISQPFTSESGGE</sequence>
<reference evidence="2 3" key="1">
    <citation type="submission" date="2017-07" db="EMBL/GenBank/DDBJ databases">
        <title>Draft sequence of Rhodococcus enclensis 23b-28.</title>
        <authorList>
            <person name="Besaury L."/>
            <person name="Sancelme M."/>
            <person name="Amato P."/>
            <person name="Lallement A."/>
            <person name="Delort A.-M."/>
        </authorList>
    </citation>
    <scope>NUCLEOTIDE SEQUENCE [LARGE SCALE GENOMIC DNA]</scope>
    <source>
        <strain evidence="2 3">23b-28</strain>
    </source>
</reference>
<protein>
    <submittedName>
        <fullName evidence="2">Uncharacterized protein</fullName>
    </submittedName>
</protein>
<gene>
    <name evidence="2" type="ORF">CHR55_26080</name>
</gene>
<evidence type="ECO:0000256" key="1">
    <source>
        <dbReference type="SAM" id="MobiDB-lite"/>
    </source>
</evidence>
<proteinExistence type="predicted"/>
<dbReference type="Proteomes" id="UP000230886">
    <property type="component" value="Unassembled WGS sequence"/>
</dbReference>
<dbReference type="RefSeq" id="WP_099698400.1">
    <property type="nucleotide sequence ID" value="NZ_NOVD01000031.1"/>
</dbReference>
<comment type="caution">
    <text evidence="2">The sequence shown here is derived from an EMBL/GenBank/DDBJ whole genome shotgun (WGS) entry which is preliminary data.</text>
</comment>
<dbReference type="EMBL" id="NOVD01000031">
    <property type="protein sequence ID" value="PCK24360.1"/>
    <property type="molecule type" value="Genomic_DNA"/>
</dbReference>
<dbReference type="AlphaFoldDB" id="A0A2A5J437"/>
<organism evidence="2 3">
    <name type="scientific">Rhodococcus qingshengii</name>
    <dbReference type="NCBI Taxonomy" id="334542"/>
    <lineage>
        <taxon>Bacteria</taxon>
        <taxon>Bacillati</taxon>
        <taxon>Actinomycetota</taxon>
        <taxon>Actinomycetes</taxon>
        <taxon>Mycobacteriales</taxon>
        <taxon>Nocardiaceae</taxon>
        <taxon>Rhodococcus</taxon>
        <taxon>Rhodococcus erythropolis group</taxon>
    </lineage>
</organism>